<comment type="caution">
    <text evidence="1">The sequence shown here is derived from an EMBL/GenBank/DDBJ whole genome shotgun (WGS) entry which is preliminary data.</text>
</comment>
<name>A0ACC2WBS8_9TREE</name>
<dbReference type="Proteomes" id="UP001230649">
    <property type="component" value="Unassembled WGS sequence"/>
</dbReference>
<evidence type="ECO:0000313" key="1">
    <source>
        <dbReference type="EMBL" id="KAJ9108326.1"/>
    </source>
</evidence>
<proteinExistence type="predicted"/>
<accession>A0ACC2WBS8</accession>
<organism evidence="1 2">
    <name type="scientific">Naganishia adeliensis</name>
    <dbReference type="NCBI Taxonomy" id="92952"/>
    <lineage>
        <taxon>Eukaryota</taxon>
        <taxon>Fungi</taxon>
        <taxon>Dikarya</taxon>
        <taxon>Basidiomycota</taxon>
        <taxon>Agaricomycotina</taxon>
        <taxon>Tremellomycetes</taxon>
        <taxon>Filobasidiales</taxon>
        <taxon>Filobasidiaceae</taxon>
        <taxon>Naganishia</taxon>
    </lineage>
</organism>
<gene>
    <name evidence="1" type="ORF">QFC20_003487</name>
</gene>
<dbReference type="EMBL" id="JASBWS010000032">
    <property type="protein sequence ID" value="KAJ9108326.1"/>
    <property type="molecule type" value="Genomic_DNA"/>
</dbReference>
<evidence type="ECO:0000313" key="2">
    <source>
        <dbReference type="Proteomes" id="UP001230649"/>
    </source>
</evidence>
<keyword evidence="2" id="KW-1185">Reference proteome</keyword>
<reference evidence="1" key="1">
    <citation type="submission" date="2023-04" db="EMBL/GenBank/DDBJ databases">
        <title>Draft Genome sequencing of Naganishia species isolated from polar environments using Oxford Nanopore Technology.</title>
        <authorList>
            <person name="Leo P."/>
            <person name="Venkateswaran K."/>
        </authorList>
    </citation>
    <scope>NUCLEOTIDE SEQUENCE</scope>
    <source>
        <strain evidence="1">MNA-CCFEE 5262</strain>
    </source>
</reference>
<protein>
    <submittedName>
        <fullName evidence="1">Uncharacterized protein</fullName>
    </submittedName>
</protein>
<sequence>MDAGDSQGVPLLFMLPSGCTRWVGIQLEPLARRYGVRLIAVDRPGCGGTPWVDLEERIDKSTESIIFEDDKGNLFPRLYNIAPWSPVLTGEEAYFQPLNLIPTPLIKIQHQVVSIPFTHQKNVFLNQHLPQIPALVPALQYLGNVFEGSNMLIKNTRSRLPWSLGGITERQDQRTRAKCRETWEAEHWEKGSWDFISTMINLENQGGIGQEHLICLNRGCNTGAEWFRNEMDHLETTIKNVWQSQHSATQSRLKVETWWGDEDGMVPRQGQEWLNKLFASKSDVLDLTVHHIKDGNHNDL</sequence>